<sequence>MKNQRFFPGIILIGFGAYFFLQQTNFSPLQPFYTWPTLLLIVGGGFLFQAYGARDYEAILPGVILAGFGLHFHVVNRLEIWPDHIGTFILIIALGFLLRHQKTGTGLFQGILFLILAAMLLFYDRVIEWMGLLENGVSSAWRFWPILLMLIGFYFLIAKKK</sequence>
<evidence type="ECO:0000256" key="1">
    <source>
        <dbReference type="SAM" id="Phobius"/>
    </source>
</evidence>
<protein>
    <recommendedName>
        <fullName evidence="2">LiaI-LiaF-like transmembrane region domain-containing protein</fullName>
    </recommendedName>
</protein>
<comment type="caution">
    <text evidence="3">The sequence shown here is derived from an EMBL/GenBank/DDBJ whole genome shotgun (WGS) entry which is preliminary data.</text>
</comment>
<dbReference type="InterPro" id="IPR043726">
    <property type="entry name" value="LiaI-LiaF-like_TM1"/>
</dbReference>
<evidence type="ECO:0000313" key="4">
    <source>
        <dbReference type="Proteomes" id="UP000247150"/>
    </source>
</evidence>
<reference evidence="3 4" key="1">
    <citation type="submission" date="2018-05" db="EMBL/GenBank/DDBJ databases">
        <title>Freshwater and sediment microbial communities from various areas in North America, analyzing microbe dynamics in response to fracking.</title>
        <authorList>
            <person name="Lamendella R."/>
        </authorList>
    </citation>
    <scope>NUCLEOTIDE SEQUENCE [LARGE SCALE GENOMIC DNA]</scope>
    <source>
        <strain evidence="3 4">15_TX</strain>
    </source>
</reference>
<feature type="domain" description="LiaI-LiaF-like transmembrane region" evidence="2">
    <location>
        <begin position="6"/>
        <end position="47"/>
    </location>
</feature>
<keyword evidence="1" id="KW-1133">Transmembrane helix</keyword>
<dbReference type="AlphaFoldDB" id="A0A2V2ZNF9"/>
<feature type="transmembrane region" description="Helical" evidence="1">
    <location>
        <begin position="32"/>
        <end position="51"/>
    </location>
</feature>
<feature type="transmembrane region" description="Helical" evidence="1">
    <location>
        <begin position="80"/>
        <end position="98"/>
    </location>
</feature>
<dbReference type="EMBL" id="QGTW01000019">
    <property type="protein sequence ID" value="PWW19670.1"/>
    <property type="molecule type" value="Genomic_DNA"/>
</dbReference>
<dbReference type="OrthoDB" id="2989824at2"/>
<feature type="transmembrane region" description="Helical" evidence="1">
    <location>
        <begin position="143"/>
        <end position="158"/>
    </location>
</feature>
<evidence type="ECO:0000313" key="3">
    <source>
        <dbReference type="EMBL" id="PWW19670.1"/>
    </source>
</evidence>
<keyword evidence="1" id="KW-0812">Transmembrane</keyword>
<evidence type="ECO:0000259" key="2">
    <source>
        <dbReference type="Pfam" id="PF18917"/>
    </source>
</evidence>
<accession>A0A2V2ZNF9</accession>
<organism evidence="3 4">
    <name type="scientific">Cytobacillus oceanisediminis</name>
    <dbReference type="NCBI Taxonomy" id="665099"/>
    <lineage>
        <taxon>Bacteria</taxon>
        <taxon>Bacillati</taxon>
        <taxon>Bacillota</taxon>
        <taxon>Bacilli</taxon>
        <taxon>Bacillales</taxon>
        <taxon>Bacillaceae</taxon>
        <taxon>Cytobacillus</taxon>
    </lineage>
</organism>
<keyword evidence="1" id="KW-0472">Membrane</keyword>
<dbReference type="Proteomes" id="UP000247150">
    <property type="component" value="Unassembled WGS sequence"/>
</dbReference>
<feature type="transmembrane region" description="Helical" evidence="1">
    <location>
        <begin position="105"/>
        <end position="123"/>
    </location>
</feature>
<feature type="transmembrane region" description="Helical" evidence="1">
    <location>
        <begin position="58"/>
        <end position="74"/>
    </location>
</feature>
<dbReference type="RefSeq" id="WP_110067424.1">
    <property type="nucleotide sequence ID" value="NZ_QGTW01000019.1"/>
</dbReference>
<name>A0A2V2ZNF9_9BACI</name>
<proteinExistence type="predicted"/>
<feature type="transmembrane region" description="Helical" evidence="1">
    <location>
        <begin position="7"/>
        <end position="26"/>
    </location>
</feature>
<gene>
    <name evidence="3" type="ORF">DFO73_11953</name>
</gene>
<dbReference type="Pfam" id="PF18917">
    <property type="entry name" value="LiaI-LiaF-like_TM1"/>
    <property type="match status" value="1"/>
</dbReference>